<dbReference type="EMBL" id="JASSZA010000016">
    <property type="protein sequence ID" value="KAK2090861.1"/>
    <property type="molecule type" value="Genomic_DNA"/>
</dbReference>
<gene>
    <name evidence="2" type="ORF">P7K49_030145</name>
</gene>
<protein>
    <submittedName>
        <fullName evidence="2">Uncharacterized protein</fullName>
    </submittedName>
</protein>
<feature type="non-terminal residue" evidence="2">
    <location>
        <position position="75"/>
    </location>
</feature>
<feature type="region of interest" description="Disordered" evidence="1">
    <location>
        <begin position="1"/>
        <end position="75"/>
    </location>
</feature>
<accession>A0ABQ9U240</accession>
<keyword evidence="3" id="KW-1185">Reference proteome</keyword>
<feature type="compositionally biased region" description="Basic residues" evidence="1">
    <location>
        <begin position="13"/>
        <end position="22"/>
    </location>
</feature>
<organism evidence="2 3">
    <name type="scientific">Saguinus oedipus</name>
    <name type="common">Cotton-top tamarin</name>
    <name type="synonym">Oedipomidas oedipus</name>
    <dbReference type="NCBI Taxonomy" id="9490"/>
    <lineage>
        <taxon>Eukaryota</taxon>
        <taxon>Metazoa</taxon>
        <taxon>Chordata</taxon>
        <taxon>Craniata</taxon>
        <taxon>Vertebrata</taxon>
        <taxon>Euteleostomi</taxon>
        <taxon>Mammalia</taxon>
        <taxon>Eutheria</taxon>
        <taxon>Euarchontoglires</taxon>
        <taxon>Primates</taxon>
        <taxon>Haplorrhini</taxon>
        <taxon>Platyrrhini</taxon>
        <taxon>Cebidae</taxon>
        <taxon>Callitrichinae</taxon>
        <taxon>Saguinus</taxon>
    </lineage>
</organism>
<dbReference type="Proteomes" id="UP001266305">
    <property type="component" value="Unassembled WGS sequence"/>
</dbReference>
<evidence type="ECO:0000256" key="1">
    <source>
        <dbReference type="SAM" id="MobiDB-lite"/>
    </source>
</evidence>
<sequence>SLFASRSYPGQGKGRKKRRGKRGGREGEAGSEGARKAVCKREKREKNTAARIQREHKPYASSTRKSESASARPLR</sequence>
<comment type="caution">
    <text evidence="2">The sequence shown here is derived from an EMBL/GenBank/DDBJ whole genome shotgun (WGS) entry which is preliminary data.</text>
</comment>
<feature type="compositionally biased region" description="Basic and acidic residues" evidence="1">
    <location>
        <begin position="23"/>
        <end position="58"/>
    </location>
</feature>
<evidence type="ECO:0000313" key="3">
    <source>
        <dbReference type="Proteomes" id="UP001266305"/>
    </source>
</evidence>
<feature type="non-terminal residue" evidence="2">
    <location>
        <position position="1"/>
    </location>
</feature>
<name>A0ABQ9U240_SAGOE</name>
<evidence type="ECO:0000313" key="2">
    <source>
        <dbReference type="EMBL" id="KAK2090861.1"/>
    </source>
</evidence>
<reference evidence="2 3" key="1">
    <citation type="submission" date="2023-05" db="EMBL/GenBank/DDBJ databases">
        <title>B98-5 Cell Line De Novo Hybrid Assembly: An Optical Mapping Approach.</title>
        <authorList>
            <person name="Kananen K."/>
            <person name="Auerbach J.A."/>
            <person name="Kautto E."/>
            <person name="Blachly J.S."/>
        </authorList>
    </citation>
    <scope>NUCLEOTIDE SEQUENCE [LARGE SCALE GENOMIC DNA]</scope>
    <source>
        <strain evidence="2">B95-8</strain>
        <tissue evidence="2">Cell line</tissue>
    </source>
</reference>
<proteinExistence type="predicted"/>